<feature type="region of interest" description="Disordered" evidence="1">
    <location>
        <begin position="1"/>
        <end position="29"/>
    </location>
</feature>
<sequence>MKEFSHKVLQESKTDPEPSGEDHKHKLPLPPLVRLAIYDSFTSAPRRVD</sequence>
<organism evidence="2 3">
    <name type="scientific">Candidatus Hakubella thermalkaliphila</name>
    <dbReference type="NCBI Taxonomy" id="2754717"/>
    <lineage>
        <taxon>Bacteria</taxon>
        <taxon>Bacillati</taxon>
        <taxon>Actinomycetota</taxon>
        <taxon>Actinomycetota incertae sedis</taxon>
        <taxon>Candidatus Hakubellales</taxon>
        <taxon>Candidatus Hakubellaceae</taxon>
        <taxon>Candidatus Hakubella</taxon>
    </lineage>
</organism>
<feature type="non-terminal residue" evidence="2">
    <location>
        <position position="49"/>
    </location>
</feature>
<name>A0A6V8PV17_9ACTN</name>
<proteinExistence type="predicted"/>
<reference evidence="2 3" key="1">
    <citation type="journal article" date="2020" name="Front. Microbiol.">
        <title>Single-cell genomics of novel Actinobacteria with the Wood-Ljungdahl pathway discovered in a serpentinizing system.</title>
        <authorList>
            <person name="Merino N."/>
            <person name="Kawai M."/>
            <person name="Boyd E.S."/>
            <person name="Colman D.R."/>
            <person name="McGlynn S.E."/>
            <person name="Nealson K.H."/>
            <person name="Kurokawa K."/>
            <person name="Hongoh Y."/>
        </authorList>
    </citation>
    <scope>NUCLEOTIDE SEQUENCE [LARGE SCALE GENOMIC DNA]</scope>
    <source>
        <strain evidence="2 3">S43</strain>
    </source>
</reference>
<feature type="compositionally biased region" description="Basic and acidic residues" evidence="1">
    <location>
        <begin position="1"/>
        <end position="24"/>
    </location>
</feature>
<dbReference type="EMBL" id="BLSB01000193">
    <property type="protein sequence ID" value="GFP35734.1"/>
    <property type="molecule type" value="Genomic_DNA"/>
</dbReference>
<gene>
    <name evidence="2" type="ORF">HKBW3S43_01523</name>
</gene>
<evidence type="ECO:0000256" key="1">
    <source>
        <dbReference type="SAM" id="MobiDB-lite"/>
    </source>
</evidence>
<dbReference type="AlphaFoldDB" id="A0A6V8PV17"/>
<protein>
    <submittedName>
        <fullName evidence="2">Uncharacterized protein</fullName>
    </submittedName>
</protein>
<dbReference type="Proteomes" id="UP000576480">
    <property type="component" value="Unassembled WGS sequence"/>
</dbReference>
<evidence type="ECO:0000313" key="2">
    <source>
        <dbReference type="EMBL" id="GFP35734.1"/>
    </source>
</evidence>
<accession>A0A6V8PV17</accession>
<evidence type="ECO:0000313" key="3">
    <source>
        <dbReference type="Proteomes" id="UP000576480"/>
    </source>
</evidence>
<comment type="caution">
    <text evidence="2">The sequence shown here is derived from an EMBL/GenBank/DDBJ whole genome shotgun (WGS) entry which is preliminary data.</text>
</comment>